<evidence type="ECO:0000313" key="2">
    <source>
        <dbReference type="EMBL" id="NRT20094.1"/>
    </source>
</evidence>
<proteinExistence type="predicted"/>
<name>A0ABX2FUE0_9BACT</name>
<dbReference type="GO" id="GO:0004519">
    <property type="term" value="F:endonuclease activity"/>
    <property type="evidence" value="ECO:0007669"/>
    <property type="project" value="UniProtKB-KW"/>
</dbReference>
<gene>
    <name evidence="2" type="ORF">HNP98_002933</name>
</gene>
<dbReference type="InterPro" id="IPR035437">
    <property type="entry name" value="SNase_OB-fold_sf"/>
</dbReference>
<sequence>MVAAGALAVAAGLGLTPQGGLGPPVAGRALAGERPALLRAVVVEPAWEAARVVRVVDGDTYEVLTGGQLVRVRLLGVDAPEHDQAFGAQATDSVAALLRPGGVAPLVWLRRQGTDLYGRTLGRVRVPAGPGGPARALDSLLVVRGWAWAFDPNRAVAGRAAQQLAAQRAGRGLWKCGAAAAVPPKVWRGFTATIKRRYGVGCTW</sequence>
<dbReference type="PROSITE" id="PS50830">
    <property type="entry name" value="TNASE_3"/>
    <property type="match status" value="1"/>
</dbReference>
<evidence type="ECO:0000259" key="1">
    <source>
        <dbReference type="PROSITE" id="PS50830"/>
    </source>
</evidence>
<dbReference type="Proteomes" id="UP000779507">
    <property type="component" value="Unassembled WGS sequence"/>
</dbReference>
<dbReference type="InterPro" id="IPR016071">
    <property type="entry name" value="Staphylococal_nuclease_OB-fold"/>
</dbReference>
<keyword evidence="2" id="KW-0255">Endonuclease</keyword>
<dbReference type="SMART" id="SM00318">
    <property type="entry name" value="SNc"/>
    <property type="match status" value="1"/>
</dbReference>
<feature type="domain" description="TNase-like" evidence="1">
    <location>
        <begin position="46"/>
        <end position="176"/>
    </location>
</feature>
<reference evidence="2 3" key="1">
    <citation type="submission" date="2020-05" db="EMBL/GenBank/DDBJ databases">
        <title>Genomic Encyclopedia of Type Strains, Phase IV (KMG-V): Genome sequencing to study the core and pangenomes of soil and plant-associated prokaryotes.</title>
        <authorList>
            <person name="Whitman W."/>
        </authorList>
    </citation>
    <scope>NUCLEOTIDE SEQUENCE [LARGE SCALE GENOMIC DNA]</scope>
    <source>
        <strain evidence="2 3">9A</strain>
    </source>
</reference>
<keyword evidence="2" id="KW-0378">Hydrolase</keyword>
<keyword evidence="2" id="KW-0540">Nuclease</keyword>
<accession>A0ABX2FUE0</accession>
<dbReference type="EMBL" id="JABSNP010000014">
    <property type="protein sequence ID" value="NRT20094.1"/>
    <property type="molecule type" value="Genomic_DNA"/>
</dbReference>
<dbReference type="Pfam" id="PF00565">
    <property type="entry name" value="SNase"/>
    <property type="match status" value="1"/>
</dbReference>
<comment type="caution">
    <text evidence="2">The sequence shown here is derived from an EMBL/GenBank/DDBJ whole genome shotgun (WGS) entry which is preliminary data.</text>
</comment>
<dbReference type="RefSeq" id="WP_317171114.1">
    <property type="nucleotide sequence ID" value="NZ_JABSNP010000014.1"/>
</dbReference>
<protein>
    <submittedName>
        <fullName evidence="2">Endonuclease YncB(Thermonuclease family)</fullName>
    </submittedName>
</protein>
<evidence type="ECO:0000313" key="3">
    <source>
        <dbReference type="Proteomes" id="UP000779507"/>
    </source>
</evidence>
<keyword evidence="3" id="KW-1185">Reference proteome</keyword>
<dbReference type="Gene3D" id="2.40.50.90">
    <property type="match status" value="1"/>
</dbReference>
<dbReference type="SUPFAM" id="SSF50199">
    <property type="entry name" value="Staphylococcal nuclease"/>
    <property type="match status" value="1"/>
</dbReference>
<organism evidence="2 3">
    <name type="scientific">Hymenobacter caeli</name>
    <dbReference type="NCBI Taxonomy" id="2735894"/>
    <lineage>
        <taxon>Bacteria</taxon>
        <taxon>Pseudomonadati</taxon>
        <taxon>Bacteroidota</taxon>
        <taxon>Cytophagia</taxon>
        <taxon>Cytophagales</taxon>
        <taxon>Hymenobacteraceae</taxon>
        <taxon>Hymenobacter</taxon>
    </lineage>
</organism>